<feature type="compositionally biased region" description="Pro residues" evidence="3">
    <location>
        <begin position="1"/>
        <end position="12"/>
    </location>
</feature>
<dbReference type="PANTHER" id="PTHR33969">
    <property type="entry name" value="SEGREGATION AND CONDENSATION PROTEIN A"/>
    <property type="match status" value="1"/>
</dbReference>
<reference evidence="4 5" key="1">
    <citation type="submission" date="2023-07" db="EMBL/GenBank/DDBJ databases">
        <title>Comparative genomics of wheat-associated soil bacteria to identify genetic determinants of phenazine resistance.</title>
        <authorList>
            <person name="Mouncey N."/>
        </authorList>
    </citation>
    <scope>NUCLEOTIDE SEQUENCE [LARGE SCALE GENOMIC DNA]</scope>
    <source>
        <strain evidence="4 5">B3I12</strain>
    </source>
</reference>
<proteinExistence type="predicted"/>
<evidence type="ECO:0000313" key="4">
    <source>
        <dbReference type="EMBL" id="MDQ0747434.1"/>
    </source>
</evidence>
<dbReference type="Proteomes" id="UP001232755">
    <property type="component" value="Unassembled WGS sequence"/>
</dbReference>
<dbReference type="PANTHER" id="PTHR33969:SF2">
    <property type="entry name" value="SEGREGATION AND CONDENSATION PROTEIN A"/>
    <property type="match status" value="1"/>
</dbReference>
<gene>
    <name evidence="4" type="ORF">QF034_001665</name>
</gene>
<dbReference type="InterPro" id="IPR003768">
    <property type="entry name" value="ScpA"/>
</dbReference>
<comment type="caution">
    <text evidence="4">The sequence shown here is derived from an EMBL/GenBank/DDBJ whole genome shotgun (WGS) entry which is preliminary data.</text>
</comment>
<feature type="compositionally biased region" description="Basic and acidic residues" evidence="3">
    <location>
        <begin position="442"/>
        <end position="456"/>
    </location>
</feature>
<dbReference type="EMBL" id="JAUSYP010000001">
    <property type="protein sequence ID" value="MDQ0747434.1"/>
    <property type="molecule type" value="Genomic_DNA"/>
</dbReference>
<feature type="compositionally biased region" description="Low complexity" evidence="3">
    <location>
        <begin position="88"/>
        <end position="103"/>
    </location>
</feature>
<evidence type="ECO:0000256" key="2">
    <source>
        <dbReference type="ARBA" id="ARBA00044777"/>
    </source>
</evidence>
<accession>A0ABU0QLI2</accession>
<feature type="compositionally biased region" description="Low complexity" evidence="3">
    <location>
        <begin position="135"/>
        <end position="146"/>
    </location>
</feature>
<protein>
    <recommendedName>
        <fullName evidence="2">Segregation and condensation protein A</fullName>
    </recommendedName>
</protein>
<feature type="region of interest" description="Disordered" evidence="3">
    <location>
        <begin position="429"/>
        <end position="456"/>
    </location>
</feature>
<dbReference type="Pfam" id="PF02616">
    <property type="entry name" value="SMC_ScpA"/>
    <property type="match status" value="1"/>
</dbReference>
<evidence type="ECO:0000256" key="3">
    <source>
        <dbReference type="SAM" id="MobiDB-lite"/>
    </source>
</evidence>
<keyword evidence="1" id="KW-0159">Chromosome partition</keyword>
<name>A0ABU0QLI2_9ACTN</name>
<dbReference type="Gene3D" id="6.10.250.2410">
    <property type="match status" value="1"/>
</dbReference>
<organism evidence="4 5">
    <name type="scientific">Streptomyces africanus</name>
    <dbReference type="NCBI Taxonomy" id="231024"/>
    <lineage>
        <taxon>Bacteria</taxon>
        <taxon>Bacillati</taxon>
        <taxon>Actinomycetota</taxon>
        <taxon>Actinomycetes</taxon>
        <taxon>Kitasatosporales</taxon>
        <taxon>Streptomycetaceae</taxon>
        <taxon>Streptomyces</taxon>
    </lineage>
</organism>
<evidence type="ECO:0000256" key="1">
    <source>
        <dbReference type="ARBA" id="ARBA00022829"/>
    </source>
</evidence>
<keyword evidence="5" id="KW-1185">Reference proteome</keyword>
<feature type="region of interest" description="Disordered" evidence="3">
    <location>
        <begin position="1"/>
        <end position="162"/>
    </location>
</feature>
<sequence length="456" mass="47416">MTSNASPPPPSGPSGRRRALGRGPGASPVEPVDAVEPGESLAGTAESGVTSEDAGAQGLVAEESPAVVERQVPAEPGTAAGTTRPERAAGPAPADPAAAAATGAGRGGVSPEGDDASGPEAGHPAAERAHPAPGPVAATEAAALAAESVETGSRRQALASAPAAGTDAEVAVPAPGAEGVPGVPGGDDGVFKVRLANFEGPFDLLLQLISRHKLDVTEVALSKVTDEFMAYIRAMGPDWDLDETTEFLVVAATLLDLKAARLLPAAEVEDEADLALLEARDLLFARLLQYRAYKQIADIFSGRLDDEARRCPRTVGLEPHHAELLPEVVISIGAEGFARLAVKAMQPKPKPQVYVDHIHAPLVSVQEQAAIVVARLRELGEAGFRELVADTDDTLTVVARFLALLELYREKAVALEQETALGELLVRWTGGDGDETPTVTDEFDRPPEPPKEEKKA</sequence>
<evidence type="ECO:0000313" key="5">
    <source>
        <dbReference type="Proteomes" id="UP001232755"/>
    </source>
</evidence>